<accession>A0ABY7WLQ8</accession>
<dbReference type="Pfam" id="PF03372">
    <property type="entry name" value="Exo_endo_phos"/>
    <property type="match status" value="1"/>
</dbReference>
<evidence type="ECO:0000313" key="3">
    <source>
        <dbReference type="EMBL" id="WDF69250.1"/>
    </source>
</evidence>
<dbReference type="Gene3D" id="3.60.10.10">
    <property type="entry name" value="Endonuclease/exonuclease/phosphatase"/>
    <property type="match status" value="1"/>
</dbReference>
<keyword evidence="3" id="KW-0255">Endonuclease</keyword>
<protein>
    <submittedName>
        <fullName evidence="3">Endonuclease/exonuclease/phosphatase family protein</fullName>
    </submittedName>
</protein>
<evidence type="ECO:0000259" key="2">
    <source>
        <dbReference type="Pfam" id="PF03372"/>
    </source>
</evidence>
<evidence type="ECO:0000313" key="4">
    <source>
        <dbReference type="Proteomes" id="UP001221558"/>
    </source>
</evidence>
<keyword evidence="1" id="KW-0732">Signal</keyword>
<organism evidence="3 4">
    <name type="scientific">Sphingobacterium oryzagri</name>
    <dbReference type="NCBI Taxonomy" id="3025669"/>
    <lineage>
        <taxon>Bacteria</taxon>
        <taxon>Pseudomonadati</taxon>
        <taxon>Bacteroidota</taxon>
        <taxon>Sphingobacteriia</taxon>
        <taxon>Sphingobacteriales</taxon>
        <taxon>Sphingobacteriaceae</taxon>
        <taxon>Sphingobacterium</taxon>
    </lineage>
</organism>
<name>A0ABY7WLQ8_9SPHI</name>
<dbReference type="EMBL" id="CP117880">
    <property type="protein sequence ID" value="WDF69250.1"/>
    <property type="molecule type" value="Genomic_DNA"/>
</dbReference>
<feature type="domain" description="Endonuclease/exonuclease/phosphatase" evidence="2">
    <location>
        <begin position="25"/>
        <end position="242"/>
    </location>
</feature>
<dbReference type="PANTHER" id="PTHR14859">
    <property type="entry name" value="CALCOFLUOR WHITE HYPERSENSITIVE PROTEIN PRECURSOR"/>
    <property type="match status" value="1"/>
</dbReference>
<dbReference type="InterPro" id="IPR005135">
    <property type="entry name" value="Endo/exonuclease/phosphatase"/>
</dbReference>
<dbReference type="RefSeq" id="WP_274267975.1">
    <property type="nucleotide sequence ID" value="NZ_CP117880.1"/>
</dbReference>
<reference evidence="3 4" key="1">
    <citation type="submission" date="2023-02" db="EMBL/GenBank/DDBJ databases">
        <title>Genome sequence of Sphingobacterium sp. KACC 22765.</title>
        <authorList>
            <person name="Kim S."/>
            <person name="Heo J."/>
            <person name="Kwon S.-W."/>
        </authorList>
    </citation>
    <scope>NUCLEOTIDE SEQUENCE [LARGE SCALE GENOMIC DNA]</scope>
    <source>
        <strain evidence="3 4">KACC 22765</strain>
    </source>
</reference>
<dbReference type="GO" id="GO:0004519">
    <property type="term" value="F:endonuclease activity"/>
    <property type="evidence" value="ECO:0007669"/>
    <property type="project" value="UniProtKB-KW"/>
</dbReference>
<gene>
    <name evidence="3" type="ORF">PQ465_02440</name>
</gene>
<keyword evidence="4" id="KW-1185">Reference proteome</keyword>
<keyword evidence="3" id="KW-0378">Hydrolase</keyword>
<dbReference type="InterPro" id="IPR051916">
    <property type="entry name" value="GPI-anchor_lipid_remodeler"/>
</dbReference>
<feature type="chain" id="PRO_5047194954" evidence="1">
    <location>
        <begin position="20"/>
        <end position="252"/>
    </location>
</feature>
<dbReference type="SUPFAM" id="SSF56219">
    <property type="entry name" value="DNase I-like"/>
    <property type="match status" value="1"/>
</dbReference>
<keyword evidence="3" id="KW-0540">Nuclease</keyword>
<dbReference type="PANTHER" id="PTHR14859:SF15">
    <property type="entry name" value="ENDONUCLEASE_EXONUCLEASE_PHOSPHATASE DOMAIN-CONTAINING PROTEIN"/>
    <property type="match status" value="1"/>
</dbReference>
<sequence length="252" mass="28066">MKKNLTTAFLLLCCFASFAQRVAILSFNIHHGNPPAQADSINLEAVAKVIQESGADLVGIQEVDVRIPRSNLVDQGFQLAKLTGMHYFFSKGIDFDGGEYGTLILSRHKIVGNRRYDLPMLVPSENRSLAIVDVQFPNGKIISFANVHLDLNEENKIAQAEYITELGDWYDRPLILVGDFNTEPGGKPLSILANYFTRNTSMNSATYPSDSPTSEIDYIMLGKQTAFSWKTYKTIPSMTSDHLPVFAEIIIK</sequence>
<proteinExistence type="predicted"/>
<dbReference type="Proteomes" id="UP001221558">
    <property type="component" value="Chromosome"/>
</dbReference>
<dbReference type="InterPro" id="IPR036691">
    <property type="entry name" value="Endo/exonu/phosph_ase_sf"/>
</dbReference>
<evidence type="ECO:0000256" key="1">
    <source>
        <dbReference type="SAM" id="SignalP"/>
    </source>
</evidence>
<feature type="signal peptide" evidence="1">
    <location>
        <begin position="1"/>
        <end position="19"/>
    </location>
</feature>